<keyword evidence="5" id="KW-1185">Reference proteome</keyword>
<dbReference type="SUPFAM" id="SSF48317">
    <property type="entry name" value="Acid phosphatase/Vanadium-dependent haloperoxidase"/>
    <property type="match status" value="1"/>
</dbReference>
<accession>A0A518E3N0</accession>
<gene>
    <name evidence="4" type="ORF">Pla8534_65670</name>
</gene>
<dbReference type="KEGG" id="lcre:Pla8534_65670"/>
<sequence length="404" mass="44197" precursor="true">MNFQTACSRACLLVFLPGLLLIGCASPSPTPLQAALEANRVKTTAVDPSERNAERRTSGAAPPPTRDGAHQAKNTLIQRQMRRERDFLLPLRETPAWLQTVSQDTSSASRASNMLWVSDWQDEEAIQRLPAIEGGLSDGLMPLPPIETLSVDPFVHDLTYADLFAIQRAGIADDYRNFYSPRSLIWLAGGFAVGGLMANTGFDEGFVRDVYLENIVLAPSDEVYEKIHEPKFLGDGYYTLPLFAAAALAEPLIDDLPLGSATAEWGQRSLRTILVGGPPMLALQYATGGSRPGESSAGSKWKPLSDNNGVSGHSFMGAIPFLSAAKMTDNLWLKGGLYVASTLPGLSRVNDDDHYFSQVFLGWWMAYLAASAVDQSHRALEERHYQWHVLPTPNGVNLTFEGTW</sequence>
<dbReference type="InterPro" id="IPR000326">
    <property type="entry name" value="PAP2/HPO"/>
</dbReference>
<evidence type="ECO:0000259" key="3">
    <source>
        <dbReference type="Pfam" id="PF01569"/>
    </source>
</evidence>
<name>A0A518E3N0_9BACT</name>
<dbReference type="EMBL" id="CP036433">
    <property type="protein sequence ID" value="QDU98694.1"/>
    <property type="molecule type" value="Genomic_DNA"/>
</dbReference>
<evidence type="ECO:0000256" key="2">
    <source>
        <dbReference type="SAM" id="SignalP"/>
    </source>
</evidence>
<feature type="domain" description="Phosphatidic acid phosphatase type 2/haloperoxidase" evidence="3">
    <location>
        <begin position="300"/>
        <end position="373"/>
    </location>
</feature>
<keyword evidence="2" id="KW-0732">Signal</keyword>
<protein>
    <submittedName>
        <fullName evidence="4">PAP2 superfamily protein</fullName>
    </submittedName>
</protein>
<evidence type="ECO:0000256" key="1">
    <source>
        <dbReference type="SAM" id="MobiDB-lite"/>
    </source>
</evidence>
<feature type="compositionally biased region" description="Basic and acidic residues" evidence="1">
    <location>
        <begin position="48"/>
        <end position="57"/>
    </location>
</feature>
<feature type="region of interest" description="Disordered" evidence="1">
    <location>
        <begin position="41"/>
        <end position="72"/>
    </location>
</feature>
<proteinExistence type="predicted"/>
<dbReference type="OrthoDB" id="271145at2"/>
<reference evidence="4 5" key="1">
    <citation type="submission" date="2019-02" db="EMBL/GenBank/DDBJ databases">
        <title>Deep-cultivation of Planctomycetes and their phenomic and genomic characterization uncovers novel biology.</title>
        <authorList>
            <person name="Wiegand S."/>
            <person name="Jogler M."/>
            <person name="Boedeker C."/>
            <person name="Pinto D."/>
            <person name="Vollmers J."/>
            <person name="Rivas-Marin E."/>
            <person name="Kohn T."/>
            <person name="Peeters S.H."/>
            <person name="Heuer A."/>
            <person name="Rast P."/>
            <person name="Oberbeckmann S."/>
            <person name="Bunk B."/>
            <person name="Jeske O."/>
            <person name="Meyerdierks A."/>
            <person name="Storesund J.E."/>
            <person name="Kallscheuer N."/>
            <person name="Luecker S."/>
            <person name="Lage O.M."/>
            <person name="Pohl T."/>
            <person name="Merkel B.J."/>
            <person name="Hornburger P."/>
            <person name="Mueller R.-W."/>
            <person name="Bruemmer F."/>
            <person name="Labrenz M."/>
            <person name="Spormann A.M."/>
            <person name="Op den Camp H."/>
            <person name="Overmann J."/>
            <person name="Amann R."/>
            <person name="Jetten M.S.M."/>
            <person name="Mascher T."/>
            <person name="Medema M.H."/>
            <person name="Devos D.P."/>
            <person name="Kaster A.-K."/>
            <person name="Ovreas L."/>
            <person name="Rohde M."/>
            <person name="Galperin M.Y."/>
            <person name="Jogler C."/>
        </authorList>
    </citation>
    <scope>NUCLEOTIDE SEQUENCE [LARGE SCALE GENOMIC DNA]</scope>
    <source>
        <strain evidence="4 5">Pla85_3_4</strain>
    </source>
</reference>
<feature type="signal peptide" evidence="2">
    <location>
        <begin position="1"/>
        <end position="34"/>
    </location>
</feature>
<dbReference type="RefSeq" id="WP_145058153.1">
    <property type="nucleotide sequence ID" value="NZ_CP036433.1"/>
</dbReference>
<evidence type="ECO:0000313" key="5">
    <source>
        <dbReference type="Proteomes" id="UP000317648"/>
    </source>
</evidence>
<organism evidence="4 5">
    <name type="scientific">Lignipirellula cremea</name>
    <dbReference type="NCBI Taxonomy" id="2528010"/>
    <lineage>
        <taxon>Bacteria</taxon>
        <taxon>Pseudomonadati</taxon>
        <taxon>Planctomycetota</taxon>
        <taxon>Planctomycetia</taxon>
        <taxon>Pirellulales</taxon>
        <taxon>Pirellulaceae</taxon>
        <taxon>Lignipirellula</taxon>
    </lineage>
</organism>
<dbReference type="Proteomes" id="UP000317648">
    <property type="component" value="Chromosome"/>
</dbReference>
<feature type="chain" id="PRO_5022111858" evidence="2">
    <location>
        <begin position="35"/>
        <end position="404"/>
    </location>
</feature>
<dbReference type="AlphaFoldDB" id="A0A518E3N0"/>
<evidence type="ECO:0000313" key="4">
    <source>
        <dbReference type="EMBL" id="QDU98694.1"/>
    </source>
</evidence>
<dbReference type="InterPro" id="IPR036938">
    <property type="entry name" value="PAP2/HPO_sf"/>
</dbReference>
<dbReference type="Pfam" id="PF01569">
    <property type="entry name" value="PAP2"/>
    <property type="match status" value="1"/>
</dbReference>